<proteinExistence type="inferred from homology"/>
<dbReference type="GO" id="GO:0005506">
    <property type="term" value="F:iron ion binding"/>
    <property type="evidence" value="ECO:0007669"/>
    <property type="project" value="UniProtKB-UniRule"/>
</dbReference>
<evidence type="ECO:0000313" key="9">
    <source>
        <dbReference type="Proteomes" id="UP000730161"/>
    </source>
</evidence>
<dbReference type="InterPro" id="IPR024934">
    <property type="entry name" value="Rubredoxin-like_dom"/>
</dbReference>
<organism evidence="8 9">
    <name type="scientific">Methanocalculus chunghsingensis</name>
    <dbReference type="NCBI Taxonomy" id="156457"/>
    <lineage>
        <taxon>Archaea</taxon>
        <taxon>Methanobacteriati</taxon>
        <taxon>Methanobacteriota</taxon>
        <taxon>Stenosarchaea group</taxon>
        <taxon>Methanomicrobia</taxon>
        <taxon>Methanomicrobiales</taxon>
        <taxon>Methanocalculaceae</taxon>
        <taxon>Methanocalculus</taxon>
    </lineage>
</organism>
<gene>
    <name evidence="8" type="ORF">RJ53_06895</name>
</gene>
<dbReference type="InterPro" id="IPR050526">
    <property type="entry name" value="Rubredoxin_ET"/>
</dbReference>
<comment type="caution">
    <text evidence="8">The sequence shown here is derived from an EMBL/GenBank/DDBJ whole genome shotgun (WGS) entry which is preliminary data.</text>
</comment>
<accession>A0A8J8B505</accession>
<feature type="domain" description="Rubredoxin-like" evidence="7">
    <location>
        <begin position="1"/>
        <end position="56"/>
    </location>
</feature>
<dbReference type="PRINTS" id="PR00163">
    <property type="entry name" value="RUBREDOXIN"/>
</dbReference>
<keyword evidence="3 6" id="KW-0479">Metal-binding</keyword>
<dbReference type="GO" id="GO:0043448">
    <property type="term" value="P:alkane catabolic process"/>
    <property type="evidence" value="ECO:0007669"/>
    <property type="project" value="TreeGrafter"/>
</dbReference>
<feature type="domain" description="Rubredoxin-like" evidence="7">
    <location>
        <begin position="58"/>
        <end position="113"/>
    </location>
</feature>
<comment type="similarity">
    <text evidence="6">Belongs to the rubredoxin family.</text>
</comment>
<dbReference type="PROSITE" id="PS50903">
    <property type="entry name" value="RUBREDOXIN_LIKE"/>
    <property type="match status" value="2"/>
</dbReference>
<keyword evidence="9" id="KW-1185">Reference proteome</keyword>
<dbReference type="Proteomes" id="UP000730161">
    <property type="component" value="Unassembled WGS sequence"/>
</dbReference>
<evidence type="ECO:0000313" key="8">
    <source>
        <dbReference type="EMBL" id="MBR1369236.1"/>
    </source>
</evidence>
<evidence type="ECO:0000256" key="2">
    <source>
        <dbReference type="ARBA" id="ARBA00022448"/>
    </source>
</evidence>
<dbReference type="PANTHER" id="PTHR47627:SF1">
    <property type="entry name" value="RUBREDOXIN-1-RELATED"/>
    <property type="match status" value="1"/>
</dbReference>
<sequence>MKNYRCVECGYIYYPSRGEPKNGIEPGTAFEDLPDDYVCPVCAVVAKVGKSAFVELESELYRCVACGYIYDPYRGEPKNGIKAGTAFEDLPKEYVCPVCGVYAKIGTEAFVPTM</sequence>
<dbReference type="PANTHER" id="PTHR47627">
    <property type="entry name" value="RUBREDOXIN"/>
    <property type="match status" value="1"/>
</dbReference>
<dbReference type="InterPro" id="IPR024935">
    <property type="entry name" value="Rubredoxin_dom"/>
</dbReference>
<dbReference type="Pfam" id="PF00301">
    <property type="entry name" value="Rubredoxin"/>
    <property type="match status" value="2"/>
</dbReference>
<evidence type="ECO:0000256" key="4">
    <source>
        <dbReference type="ARBA" id="ARBA00022982"/>
    </source>
</evidence>
<protein>
    <recommendedName>
        <fullName evidence="6">Rubredoxin</fullName>
    </recommendedName>
</protein>
<reference evidence="8" key="1">
    <citation type="submission" date="2014-12" db="EMBL/GenBank/DDBJ databases">
        <authorList>
            <person name="Huang H.-H."/>
            <person name="Chen S.-C."/>
            <person name="Lai M.-C."/>
        </authorList>
    </citation>
    <scope>NUCLEOTIDE SEQUENCE</scope>
    <source>
        <strain evidence="8">K1F9705b</strain>
    </source>
</reference>
<evidence type="ECO:0000259" key="7">
    <source>
        <dbReference type="PROSITE" id="PS50903"/>
    </source>
</evidence>
<keyword evidence="2" id="KW-0813">Transport</keyword>
<dbReference type="EMBL" id="JWHL01000010">
    <property type="protein sequence ID" value="MBR1369236.1"/>
    <property type="molecule type" value="Genomic_DNA"/>
</dbReference>
<evidence type="ECO:0000256" key="6">
    <source>
        <dbReference type="RuleBase" id="RU003820"/>
    </source>
</evidence>
<dbReference type="GO" id="GO:0009055">
    <property type="term" value="F:electron transfer activity"/>
    <property type="evidence" value="ECO:0007669"/>
    <property type="project" value="TreeGrafter"/>
</dbReference>
<keyword evidence="5 6" id="KW-0408">Iron</keyword>
<dbReference type="Gene3D" id="2.20.28.10">
    <property type="match status" value="2"/>
</dbReference>
<comment type="cofactor">
    <cofactor evidence="6">
        <name>Fe(3+)</name>
        <dbReference type="ChEBI" id="CHEBI:29034"/>
    </cofactor>
</comment>
<evidence type="ECO:0000256" key="1">
    <source>
        <dbReference type="ARBA" id="ARBA00002360"/>
    </source>
</evidence>
<dbReference type="FunFam" id="2.20.28.10:FF:000001">
    <property type="entry name" value="Rubredoxin"/>
    <property type="match status" value="1"/>
</dbReference>
<dbReference type="SUPFAM" id="SSF57802">
    <property type="entry name" value="Rubredoxin-like"/>
    <property type="match status" value="2"/>
</dbReference>
<dbReference type="CDD" id="cd00730">
    <property type="entry name" value="rubredoxin"/>
    <property type="match status" value="2"/>
</dbReference>
<evidence type="ECO:0000256" key="3">
    <source>
        <dbReference type="ARBA" id="ARBA00022723"/>
    </source>
</evidence>
<comment type="function">
    <text evidence="1">Rubredoxin is a small nonheme, iron protein lacking acid-labile sulfide. Its single Fe, chelated to 4 Cys, functions as an electron acceptor and may also stabilize the conformation of the molecule.</text>
</comment>
<dbReference type="AlphaFoldDB" id="A0A8J8B505"/>
<evidence type="ECO:0000256" key="5">
    <source>
        <dbReference type="ARBA" id="ARBA00023004"/>
    </source>
</evidence>
<name>A0A8J8B505_9EURY</name>
<keyword evidence="4 6" id="KW-0249">Electron transport</keyword>